<keyword evidence="3" id="KW-1185">Reference proteome</keyword>
<evidence type="ECO:0000313" key="3">
    <source>
        <dbReference type="Proteomes" id="UP000294933"/>
    </source>
</evidence>
<evidence type="ECO:0000256" key="1">
    <source>
        <dbReference type="SAM" id="MobiDB-lite"/>
    </source>
</evidence>
<gene>
    <name evidence="2" type="ORF">BD410DRAFT_839111</name>
</gene>
<feature type="region of interest" description="Disordered" evidence="1">
    <location>
        <begin position="61"/>
        <end position="85"/>
    </location>
</feature>
<dbReference type="AlphaFoldDB" id="A0A4Y7Q7U5"/>
<evidence type="ECO:0008006" key="4">
    <source>
        <dbReference type="Google" id="ProtNLM"/>
    </source>
</evidence>
<reference evidence="2 3" key="1">
    <citation type="submission" date="2018-06" db="EMBL/GenBank/DDBJ databases">
        <title>A transcriptomic atlas of mushroom development highlights an independent origin of complex multicellularity.</title>
        <authorList>
            <consortium name="DOE Joint Genome Institute"/>
            <person name="Krizsan K."/>
            <person name="Almasi E."/>
            <person name="Merenyi Z."/>
            <person name="Sahu N."/>
            <person name="Viragh M."/>
            <person name="Koszo T."/>
            <person name="Mondo S."/>
            <person name="Kiss B."/>
            <person name="Balint B."/>
            <person name="Kues U."/>
            <person name="Barry K."/>
            <person name="Hegedus J.C."/>
            <person name="Henrissat B."/>
            <person name="Johnson J."/>
            <person name="Lipzen A."/>
            <person name="Ohm R."/>
            <person name="Nagy I."/>
            <person name="Pangilinan J."/>
            <person name="Yan J."/>
            <person name="Xiong Y."/>
            <person name="Grigoriev I.V."/>
            <person name="Hibbett D.S."/>
            <person name="Nagy L.G."/>
        </authorList>
    </citation>
    <scope>NUCLEOTIDE SEQUENCE [LARGE SCALE GENOMIC DNA]</scope>
    <source>
        <strain evidence="2 3">SZMC22713</strain>
    </source>
</reference>
<organism evidence="2 3">
    <name type="scientific">Rickenella mellea</name>
    <dbReference type="NCBI Taxonomy" id="50990"/>
    <lineage>
        <taxon>Eukaryota</taxon>
        <taxon>Fungi</taxon>
        <taxon>Dikarya</taxon>
        <taxon>Basidiomycota</taxon>
        <taxon>Agaricomycotina</taxon>
        <taxon>Agaricomycetes</taxon>
        <taxon>Hymenochaetales</taxon>
        <taxon>Rickenellaceae</taxon>
        <taxon>Rickenella</taxon>
    </lineage>
</organism>
<evidence type="ECO:0000313" key="2">
    <source>
        <dbReference type="EMBL" id="TDL23202.1"/>
    </source>
</evidence>
<protein>
    <recommendedName>
        <fullName evidence="4">Protein kinase domain-containing protein</fullName>
    </recommendedName>
</protein>
<name>A0A4Y7Q7U5_9AGAM</name>
<proteinExistence type="predicted"/>
<dbReference type="Proteomes" id="UP000294933">
    <property type="component" value="Unassembled WGS sequence"/>
</dbReference>
<dbReference type="OrthoDB" id="3260792at2759"/>
<dbReference type="STRING" id="50990.A0A4Y7Q7U5"/>
<dbReference type="EMBL" id="ML170171">
    <property type="protein sequence ID" value="TDL23202.1"/>
    <property type="molecule type" value="Genomic_DNA"/>
</dbReference>
<dbReference type="VEuPathDB" id="FungiDB:BD410DRAFT_839111"/>
<sequence>MFLYKTFQFNFPVIPLFLPFTLVTSSGLQQVMTVPSTATKNVDGLGLNMLLRIGHKAATLTSSKKRSPGDGSVAPPSSASDGYDSDATIDVDDLARYGKAHLGAPLERMLHFCEESRDTQFGESIYWQRVTPPCCSLDWEDYSSDGDSPHSGSYDHFDDLTTEGCLDADTFLNVVDDIECGEQCVTALDSNDTLYTCTNRSDPSFAPHIIKRIPHEHQELDIIRVLNDDEVRRDPWNPAPQIVHAVARENDTFIAMHPMCKYDEPPLKSVLDRLELVRQVLEGLVFLHEQKITGFPFLASTSPSTTNTCGIMVDIGADIVPTAFDRRTTPVRYYIIDFSNARENTSCECAACEDEMLDSKMQNEPRTPTQAVPYPVSTPSRKLAAHSVDLMMERCETLVDEDSRHQCPFRCDIQSCGLFAWNLFQNIPPIAPKLTPLVRSMRLGELKAEDARHLLERLCSSLGSDVLNAVADHGLVMATA</sequence>
<accession>A0A4Y7Q7U5</accession>